<comment type="caution">
    <text evidence="2">The sequence shown here is derived from an EMBL/GenBank/DDBJ whole genome shotgun (WGS) entry which is preliminary data.</text>
</comment>
<evidence type="ECO:0000313" key="2">
    <source>
        <dbReference type="EMBL" id="GAA0151307.1"/>
    </source>
</evidence>
<sequence>MSETTDVSEPSVTPSVNVGEDKAGASPVISKDHVKIDASVVAAVIEKRRKVKGKLRMNENKTRIGNRRIPKNVAAIPTTNGSLNSIEQQARWKFVANRLIAAEKLMSKVPFAEEEPEKTFRMGTILEENHKEDLIRLIRKYKDIFAWGPDDMPGINTSIALDKLHVDYMYVPISKRSEPLLMKRIKQL</sequence>
<feature type="compositionally biased region" description="Polar residues" evidence="1">
    <location>
        <begin position="1"/>
        <end position="16"/>
    </location>
</feature>
<accession>A0AAV3PK83</accession>
<dbReference type="EMBL" id="BAABME010001759">
    <property type="protein sequence ID" value="GAA0151307.1"/>
    <property type="molecule type" value="Genomic_DNA"/>
</dbReference>
<protein>
    <submittedName>
        <fullName evidence="2">Uncharacterized protein</fullName>
    </submittedName>
</protein>
<dbReference type="AlphaFoldDB" id="A0AAV3PK83"/>
<evidence type="ECO:0000256" key="1">
    <source>
        <dbReference type="SAM" id="MobiDB-lite"/>
    </source>
</evidence>
<evidence type="ECO:0000313" key="3">
    <source>
        <dbReference type="Proteomes" id="UP001454036"/>
    </source>
</evidence>
<keyword evidence="3" id="KW-1185">Reference proteome</keyword>
<proteinExistence type="predicted"/>
<reference evidence="2 3" key="1">
    <citation type="submission" date="2024-01" db="EMBL/GenBank/DDBJ databases">
        <title>The complete chloroplast genome sequence of Lithospermum erythrorhizon: insights into the phylogenetic relationship among Boraginaceae species and the maternal lineages of purple gromwells.</title>
        <authorList>
            <person name="Okada T."/>
            <person name="Watanabe K."/>
        </authorList>
    </citation>
    <scope>NUCLEOTIDE SEQUENCE [LARGE SCALE GENOMIC DNA]</scope>
</reference>
<dbReference type="Proteomes" id="UP001454036">
    <property type="component" value="Unassembled WGS sequence"/>
</dbReference>
<organism evidence="2 3">
    <name type="scientific">Lithospermum erythrorhizon</name>
    <name type="common">Purple gromwell</name>
    <name type="synonym">Lithospermum officinale var. erythrorhizon</name>
    <dbReference type="NCBI Taxonomy" id="34254"/>
    <lineage>
        <taxon>Eukaryota</taxon>
        <taxon>Viridiplantae</taxon>
        <taxon>Streptophyta</taxon>
        <taxon>Embryophyta</taxon>
        <taxon>Tracheophyta</taxon>
        <taxon>Spermatophyta</taxon>
        <taxon>Magnoliopsida</taxon>
        <taxon>eudicotyledons</taxon>
        <taxon>Gunneridae</taxon>
        <taxon>Pentapetalae</taxon>
        <taxon>asterids</taxon>
        <taxon>lamiids</taxon>
        <taxon>Boraginales</taxon>
        <taxon>Boraginaceae</taxon>
        <taxon>Boraginoideae</taxon>
        <taxon>Lithospermeae</taxon>
        <taxon>Lithospermum</taxon>
    </lineage>
</organism>
<name>A0AAV3PK83_LITER</name>
<gene>
    <name evidence="2" type="ORF">LIER_10052</name>
</gene>
<feature type="region of interest" description="Disordered" evidence="1">
    <location>
        <begin position="1"/>
        <end position="24"/>
    </location>
</feature>